<dbReference type="GO" id="GO:0015288">
    <property type="term" value="F:porin activity"/>
    <property type="evidence" value="ECO:0007669"/>
    <property type="project" value="TreeGrafter"/>
</dbReference>
<dbReference type="AlphaFoldDB" id="A0A831LIG2"/>
<proteinExistence type="inferred from homology"/>
<keyword evidence="7" id="KW-0998">Cell outer membrane</keyword>
<evidence type="ECO:0000256" key="6">
    <source>
        <dbReference type="ARBA" id="ARBA00023136"/>
    </source>
</evidence>
<dbReference type="PANTHER" id="PTHR30026">
    <property type="entry name" value="OUTER MEMBRANE PROTEIN TOLC"/>
    <property type="match status" value="1"/>
</dbReference>
<comment type="similarity">
    <text evidence="2">Belongs to the outer membrane factor (OMF) (TC 1.B.17) family.</text>
</comment>
<dbReference type="InterPro" id="IPR003423">
    <property type="entry name" value="OMP_efflux"/>
</dbReference>
<dbReference type="EMBL" id="DSDO01000189">
    <property type="protein sequence ID" value="HDR46603.1"/>
    <property type="molecule type" value="Genomic_DNA"/>
</dbReference>
<dbReference type="PANTHER" id="PTHR30026:SF21">
    <property type="entry name" value="SLR1270 PROTEIN"/>
    <property type="match status" value="1"/>
</dbReference>
<accession>A0A831LIG2</accession>
<gene>
    <name evidence="9" type="ORF">ENN94_02770</name>
</gene>
<comment type="subcellular location">
    <subcellularLocation>
        <location evidence="1">Cell outer membrane</location>
    </subcellularLocation>
</comment>
<sequence length="455" mass="50514">MGSAVKQQGFLSLLILFILICTRAYAGSEGQLTLKDAVEQALSSSPVMEQTQARVTQARAAIHESRAAFFPHIDMYLEYLRGDAPSAYLFKTIDARRLPPQADFNDPGRFDNFETGARARMNLFAGGSHSLNRSRAEQGLKQALSGQKAATNDLVAAVVDTYLAMLSAADAIDIAEQSVSLVEREIQSAQVRYEGGSLLRADLLSLEVRRAQAREQVINAQAAYENLKAALRNLLDMEATAPLEPVSDELGYNPPQSFEKALQIALGQRPELISAAAEVESSNLQKKIAQAEYLPRVDLEARLYHDDPHPSYNDDQLNWTLGANLSWEIFSGFATRARVQRAEGLSAESRANQKRLRRRIELEVRQAWLELQQARARTEVTQAAVEQAAEAYHLVQTRFSGGATEITRYLEAELALNRSRMQALSAQRDQQRAVADLARAMGGWAQPKLRKNMTR</sequence>
<keyword evidence="6" id="KW-0472">Membrane</keyword>
<feature type="coiled-coil region" evidence="8">
    <location>
        <begin position="172"/>
        <end position="237"/>
    </location>
</feature>
<keyword evidence="8" id="KW-0175">Coiled coil</keyword>
<dbReference type="GO" id="GO:1990281">
    <property type="term" value="C:efflux pump complex"/>
    <property type="evidence" value="ECO:0007669"/>
    <property type="project" value="TreeGrafter"/>
</dbReference>
<protein>
    <submittedName>
        <fullName evidence="9">TolC family protein</fullName>
    </submittedName>
</protein>
<keyword evidence="4" id="KW-1134">Transmembrane beta strand</keyword>
<evidence type="ECO:0000256" key="3">
    <source>
        <dbReference type="ARBA" id="ARBA00022448"/>
    </source>
</evidence>
<evidence type="ECO:0000256" key="8">
    <source>
        <dbReference type="SAM" id="Coils"/>
    </source>
</evidence>
<dbReference type="Gene3D" id="1.20.1600.10">
    <property type="entry name" value="Outer membrane efflux proteins (OEP)"/>
    <property type="match status" value="1"/>
</dbReference>
<keyword evidence="3" id="KW-0813">Transport</keyword>
<evidence type="ECO:0000256" key="4">
    <source>
        <dbReference type="ARBA" id="ARBA00022452"/>
    </source>
</evidence>
<name>A0A831LIG2_9BACT</name>
<dbReference type="Proteomes" id="UP000886162">
    <property type="component" value="Unassembled WGS sequence"/>
</dbReference>
<evidence type="ECO:0000256" key="2">
    <source>
        <dbReference type="ARBA" id="ARBA00007613"/>
    </source>
</evidence>
<reference evidence="9" key="1">
    <citation type="journal article" date="2020" name="mSystems">
        <title>Genome- and Community-Level Interaction Insights into Carbon Utilization and Element Cycling Functions of Hydrothermarchaeota in Hydrothermal Sediment.</title>
        <authorList>
            <person name="Zhou Z."/>
            <person name="Liu Y."/>
            <person name="Xu W."/>
            <person name="Pan J."/>
            <person name="Luo Z.H."/>
            <person name="Li M."/>
        </authorList>
    </citation>
    <scope>NUCLEOTIDE SEQUENCE [LARGE SCALE GENOMIC DNA]</scope>
    <source>
        <strain evidence="9">SpSt-1220</strain>
    </source>
</reference>
<evidence type="ECO:0000256" key="1">
    <source>
        <dbReference type="ARBA" id="ARBA00004442"/>
    </source>
</evidence>
<comment type="caution">
    <text evidence="9">The sequence shown here is derived from an EMBL/GenBank/DDBJ whole genome shotgun (WGS) entry which is preliminary data.</text>
</comment>
<evidence type="ECO:0000256" key="7">
    <source>
        <dbReference type="ARBA" id="ARBA00023237"/>
    </source>
</evidence>
<evidence type="ECO:0000313" key="9">
    <source>
        <dbReference type="EMBL" id="HDR46603.1"/>
    </source>
</evidence>
<evidence type="ECO:0000256" key="5">
    <source>
        <dbReference type="ARBA" id="ARBA00022692"/>
    </source>
</evidence>
<dbReference type="GO" id="GO:0009279">
    <property type="term" value="C:cell outer membrane"/>
    <property type="evidence" value="ECO:0007669"/>
    <property type="project" value="UniProtKB-SubCell"/>
</dbReference>
<dbReference type="SUPFAM" id="SSF56954">
    <property type="entry name" value="Outer membrane efflux proteins (OEP)"/>
    <property type="match status" value="1"/>
</dbReference>
<dbReference type="GO" id="GO:0015562">
    <property type="term" value="F:efflux transmembrane transporter activity"/>
    <property type="evidence" value="ECO:0007669"/>
    <property type="project" value="InterPro"/>
</dbReference>
<dbReference type="Pfam" id="PF02321">
    <property type="entry name" value="OEP"/>
    <property type="match status" value="2"/>
</dbReference>
<organism evidence="9">
    <name type="scientific">Geoalkalibacter subterraneus</name>
    <dbReference type="NCBI Taxonomy" id="483547"/>
    <lineage>
        <taxon>Bacteria</taxon>
        <taxon>Pseudomonadati</taxon>
        <taxon>Thermodesulfobacteriota</taxon>
        <taxon>Desulfuromonadia</taxon>
        <taxon>Desulfuromonadales</taxon>
        <taxon>Geoalkalibacteraceae</taxon>
        <taxon>Geoalkalibacter</taxon>
    </lineage>
</organism>
<keyword evidence="5" id="KW-0812">Transmembrane</keyword>
<dbReference type="InterPro" id="IPR051906">
    <property type="entry name" value="TolC-like"/>
</dbReference>